<feature type="signal peptide" evidence="1">
    <location>
        <begin position="1"/>
        <end position="25"/>
    </location>
</feature>
<feature type="chain" id="PRO_5046791223" evidence="1">
    <location>
        <begin position="26"/>
        <end position="534"/>
    </location>
</feature>
<organism evidence="3 4">
    <name type="scientific">Novosphingobium bradum</name>
    <dbReference type="NCBI Taxonomy" id="1737444"/>
    <lineage>
        <taxon>Bacteria</taxon>
        <taxon>Pseudomonadati</taxon>
        <taxon>Pseudomonadota</taxon>
        <taxon>Alphaproteobacteria</taxon>
        <taxon>Sphingomonadales</taxon>
        <taxon>Sphingomonadaceae</taxon>
        <taxon>Novosphingobium</taxon>
    </lineage>
</organism>
<dbReference type="RefSeq" id="WP_379508650.1">
    <property type="nucleotide sequence ID" value="NZ_JBHRTQ010000003.1"/>
</dbReference>
<dbReference type="Gene3D" id="3.90.550.10">
    <property type="entry name" value="Spore Coat Polysaccharide Biosynthesis Protein SpsA, Chain A"/>
    <property type="match status" value="1"/>
</dbReference>
<dbReference type="SUPFAM" id="SSF53448">
    <property type="entry name" value="Nucleotide-diphospho-sugar transferases"/>
    <property type="match status" value="1"/>
</dbReference>
<comment type="caution">
    <text evidence="3">The sequence shown here is derived from an EMBL/GenBank/DDBJ whole genome shotgun (WGS) entry which is preliminary data.</text>
</comment>
<keyword evidence="3" id="KW-0808">Transferase</keyword>
<protein>
    <submittedName>
        <fullName evidence="3">Glycosyltransferase</fullName>
        <ecNumber evidence="3">2.4.-.-</ecNumber>
    </submittedName>
</protein>
<keyword evidence="3" id="KW-0328">Glycosyltransferase</keyword>
<keyword evidence="4" id="KW-1185">Reference proteome</keyword>
<gene>
    <name evidence="3" type="ORF">ACFOD9_03270</name>
</gene>
<dbReference type="Proteomes" id="UP001595604">
    <property type="component" value="Unassembled WGS sequence"/>
</dbReference>
<dbReference type="Pfam" id="PF00535">
    <property type="entry name" value="Glycos_transf_2"/>
    <property type="match status" value="1"/>
</dbReference>
<evidence type="ECO:0000313" key="4">
    <source>
        <dbReference type="Proteomes" id="UP001595604"/>
    </source>
</evidence>
<dbReference type="GO" id="GO:0016757">
    <property type="term" value="F:glycosyltransferase activity"/>
    <property type="evidence" value="ECO:0007669"/>
    <property type="project" value="UniProtKB-KW"/>
</dbReference>
<dbReference type="EC" id="2.4.-.-" evidence="3"/>
<reference evidence="4" key="1">
    <citation type="journal article" date="2019" name="Int. J. Syst. Evol. Microbiol.">
        <title>The Global Catalogue of Microorganisms (GCM) 10K type strain sequencing project: providing services to taxonomists for standard genome sequencing and annotation.</title>
        <authorList>
            <consortium name="The Broad Institute Genomics Platform"/>
            <consortium name="The Broad Institute Genome Sequencing Center for Infectious Disease"/>
            <person name="Wu L."/>
            <person name="Ma J."/>
        </authorList>
    </citation>
    <scope>NUCLEOTIDE SEQUENCE [LARGE SCALE GENOMIC DNA]</scope>
    <source>
        <strain evidence="4">KCTC 42984</strain>
    </source>
</reference>
<dbReference type="PANTHER" id="PTHR43179:SF7">
    <property type="entry name" value="RHAMNOSYLTRANSFERASE WBBL"/>
    <property type="match status" value="1"/>
</dbReference>
<dbReference type="PANTHER" id="PTHR43179">
    <property type="entry name" value="RHAMNOSYLTRANSFERASE WBBL"/>
    <property type="match status" value="1"/>
</dbReference>
<accession>A0ABV7IKQ4</accession>
<evidence type="ECO:0000256" key="1">
    <source>
        <dbReference type="SAM" id="SignalP"/>
    </source>
</evidence>
<evidence type="ECO:0000313" key="3">
    <source>
        <dbReference type="EMBL" id="MFC3173268.1"/>
    </source>
</evidence>
<dbReference type="InterPro" id="IPR029044">
    <property type="entry name" value="Nucleotide-diphossugar_trans"/>
</dbReference>
<keyword evidence="1" id="KW-0732">Signal</keyword>
<dbReference type="EMBL" id="JBHRTQ010000003">
    <property type="protein sequence ID" value="MFC3173268.1"/>
    <property type="molecule type" value="Genomic_DNA"/>
</dbReference>
<feature type="domain" description="Glycosyltransferase 2-like" evidence="2">
    <location>
        <begin position="264"/>
        <end position="385"/>
    </location>
</feature>
<sequence length="534" mass="56585">MRQPRRIAAALALARLALMADPAEALKALASLARGKRQRGRTMLNRAASCHPGYYAAWIRHGEPRALAAWLGSAEAGGGTNPPPRIGIVAPGPDADRAVAALGRLGVALVPGNPAEVLAEAERTGCDWLLPLPAGCRLSPHLARVLPLALAAPCAPVVYWDHDLLENGRRGAPVLKPDWDPLLQREVDLLGGASVVRCDRAAAVLAEGGADTADLGALRLAVALQGDAGPLHLPLILSHQPCVAVPATPVADEGAADGPLPGISILIPTRDRADLLEACLAGLARLVYPGPVEIFVIDNDSVEPATHALFARLVQSGQARIVGHPGPFNFAAMINHGARAASHDLLCLLNNDIEPLDGHWLGRMAVHALVPRVGAVGAQLLYPDGTVQHAGIALGIGGAAGHVAKGALPGAAEHRIWHSATRRVSAVTAACLVVERGRFEAVGGMDEERFAVDFNDVDLCLRLQRAGYENRVVSEAALIHHESKSRGTRRTGADLVRFEGELHNLQAIWQTKTCRDPWFHPLFRKDSQECLLQF</sequence>
<evidence type="ECO:0000259" key="2">
    <source>
        <dbReference type="Pfam" id="PF00535"/>
    </source>
</evidence>
<name>A0ABV7IKQ4_9SPHN</name>
<dbReference type="InterPro" id="IPR001173">
    <property type="entry name" value="Glyco_trans_2-like"/>
</dbReference>
<proteinExistence type="predicted"/>